<keyword evidence="1" id="KW-0472">Membrane</keyword>
<sequence>MRALAGKLLRMDRRVIFVLIALATLIPLLRPIGFPIRISPEVQRVYDHIESLPPGSVFLLSLDFDPASKPELYPMAVALLNHAFRRDLRVIGMTLWVTGTGMAEKVVSGIASEHGKRRGVDYTFLGYSPGGSNVIINMGQDLAAAFPTDHYGERTADLQVIRGVTSLRQVNYVVSLAAGTPGVESWYVYGKEKYGFELGGGVTAVIAPGLYPFLDTGQINGLIGGLRGAAEYETLVGLKGKAVAGMDAQSATHFVIIGLILLCNLFYFLTPRIGIRSFAGTRSGPGSPREAGR</sequence>
<evidence type="ECO:0000313" key="3">
    <source>
        <dbReference type="Proteomes" id="UP000334340"/>
    </source>
</evidence>
<keyword evidence="1" id="KW-1133">Transmembrane helix</keyword>
<dbReference type="AlphaFoldDB" id="A0A564ZI00"/>
<organism evidence="2 3">
    <name type="scientific">Candidatus Methylomirabilis lanthanidiphila</name>
    <dbReference type="NCBI Taxonomy" id="2211376"/>
    <lineage>
        <taxon>Bacteria</taxon>
        <taxon>Candidatus Methylomirabilota</taxon>
        <taxon>Candidatus Methylomirabilia</taxon>
        <taxon>Candidatus Methylomirabilales</taxon>
        <taxon>Candidatus Methylomirabilaceae</taxon>
        <taxon>Candidatus Methylomirabilis</taxon>
    </lineage>
</organism>
<protein>
    <submittedName>
        <fullName evidence="2">Uncharacterized protein</fullName>
    </submittedName>
</protein>
<reference evidence="2 3" key="1">
    <citation type="submission" date="2019-07" db="EMBL/GenBank/DDBJ databases">
        <authorList>
            <person name="Cremers G."/>
        </authorList>
    </citation>
    <scope>NUCLEOTIDE SEQUENCE [LARGE SCALE GENOMIC DNA]</scope>
</reference>
<keyword evidence="1" id="KW-0812">Transmembrane</keyword>
<evidence type="ECO:0000313" key="2">
    <source>
        <dbReference type="EMBL" id="VUZ84961.1"/>
    </source>
</evidence>
<dbReference type="Proteomes" id="UP000334340">
    <property type="component" value="Unassembled WGS sequence"/>
</dbReference>
<name>A0A564ZI00_9BACT</name>
<keyword evidence="3" id="KW-1185">Reference proteome</keyword>
<evidence type="ECO:0000256" key="1">
    <source>
        <dbReference type="SAM" id="Phobius"/>
    </source>
</evidence>
<accession>A0A564ZI00</accession>
<feature type="transmembrane region" description="Helical" evidence="1">
    <location>
        <begin position="251"/>
        <end position="269"/>
    </location>
</feature>
<proteinExistence type="predicted"/>
<gene>
    <name evidence="2" type="ORF">MELA_01336</name>
</gene>
<dbReference type="EMBL" id="CABIKM010000021">
    <property type="protein sequence ID" value="VUZ84961.1"/>
    <property type="molecule type" value="Genomic_DNA"/>
</dbReference>